<dbReference type="EMBL" id="BSEO01000014">
    <property type="protein sequence ID" value="GLJ80380.1"/>
    <property type="molecule type" value="Genomic_DNA"/>
</dbReference>
<proteinExistence type="predicted"/>
<keyword evidence="3" id="KW-1185">Reference proteome</keyword>
<sequence>MRDPQRRPSDLSEGANQGDIPGVSSIQRLGERPERTGVSTQSHPVTAASRCHMSMMPPTTDITFEDMYA</sequence>
<name>A0A9W6HHW2_9MICO</name>
<evidence type="ECO:0000313" key="3">
    <source>
        <dbReference type="Proteomes" id="UP001142317"/>
    </source>
</evidence>
<accession>A0A9W6HHW2</accession>
<gene>
    <name evidence="2" type="ORF">GCM10017586_20630</name>
</gene>
<feature type="compositionally biased region" description="Basic and acidic residues" evidence="1">
    <location>
        <begin position="1"/>
        <end position="10"/>
    </location>
</feature>
<dbReference type="Proteomes" id="UP001142317">
    <property type="component" value="Unassembled WGS sequence"/>
</dbReference>
<dbReference type="RefSeq" id="WP_271175109.1">
    <property type="nucleotide sequence ID" value="NZ_JBHMBJ010000005.1"/>
</dbReference>
<comment type="caution">
    <text evidence="2">The sequence shown here is derived from an EMBL/GenBank/DDBJ whole genome shotgun (WGS) entry which is preliminary data.</text>
</comment>
<evidence type="ECO:0000313" key="2">
    <source>
        <dbReference type="EMBL" id="GLJ80380.1"/>
    </source>
</evidence>
<organism evidence="2 3">
    <name type="scientific">Microbacterium imperiale</name>
    <dbReference type="NCBI Taxonomy" id="33884"/>
    <lineage>
        <taxon>Bacteria</taxon>
        <taxon>Bacillati</taxon>
        <taxon>Actinomycetota</taxon>
        <taxon>Actinomycetes</taxon>
        <taxon>Micrococcales</taxon>
        <taxon>Microbacteriaceae</taxon>
        <taxon>Microbacterium</taxon>
    </lineage>
</organism>
<feature type="region of interest" description="Disordered" evidence="1">
    <location>
        <begin position="1"/>
        <end position="69"/>
    </location>
</feature>
<evidence type="ECO:0000256" key="1">
    <source>
        <dbReference type="SAM" id="MobiDB-lite"/>
    </source>
</evidence>
<protein>
    <submittedName>
        <fullName evidence="2">Uncharacterized protein</fullName>
    </submittedName>
</protein>
<dbReference type="AlphaFoldDB" id="A0A9W6HHW2"/>
<reference evidence="2" key="2">
    <citation type="submission" date="2023-01" db="EMBL/GenBank/DDBJ databases">
        <authorList>
            <person name="Sun Q."/>
            <person name="Evtushenko L."/>
        </authorList>
    </citation>
    <scope>NUCLEOTIDE SEQUENCE</scope>
    <source>
        <strain evidence="2">VKM Ac-1447</strain>
    </source>
</reference>
<reference evidence="2" key="1">
    <citation type="journal article" date="2014" name="Int. J. Syst. Evol. Microbiol.">
        <title>Complete genome sequence of Corynebacterium casei LMG S-19264T (=DSM 44701T), isolated from a smear-ripened cheese.</title>
        <authorList>
            <consortium name="US DOE Joint Genome Institute (JGI-PGF)"/>
            <person name="Walter F."/>
            <person name="Albersmeier A."/>
            <person name="Kalinowski J."/>
            <person name="Ruckert C."/>
        </authorList>
    </citation>
    <scope>NUCLEOTIDE SEQUENCE</scope>
    <source>
        <strain evidence="2">VKM Ac-1447</strain>
    </source>
</reference>